<organism evidence="2">
    <name type="scientific">Mus musculus</name>
    <name type="common">Mouse</name>
    <dbReference type="NCBI Taxonomy" id="10090"/>
    <lineage>
        <taxon>Eukaryota</taxon>
        <taxon>Metazoa</taxon>
        <taxon>Chordata</taxon>
        <taxon>Craniata</taxon>
        <taxon>Vertebrata</taxon>
        <taxon>Euteleostomi</taxon>
        <taxon>Mammalia</taxon>
        <taxon>Eutheria</taxon>
        <taxon>Euarchontoglires</taxon>
        <taxon>Glires</taxon>
        <taxon>Rodentia</taxon>
        <taxon>Myomorpha</taxon>
        <taxon>Muroidea</taxon>
        <taxon>Muridae</taxon>
        <taxon>Murinae</taxon>
        <taxon>Mus</taxon>
        <taxon>Mus</taxon>
    </lineage>
</organism>
<feature type="transmembrane region" description="Helical" evidence="1">
    <location>
        <begin position="37"/>
        <end position="56"/>
    </location>
</feature>
<name>Q3TQU1_MOUSE</name>
<dbReference type="AlphaFoldDB" id="Q3TQU1"/>
<reference evidence="2" key="5">
    <citation type="journal article" date="2002" name="Nature">
        <title>Analysis of the mouse transcriptome based on functional annotation of 60,770 full-length cDNAs.</title>
        <authorList>
            <consortium name="The FANTOM Consortium and the RIKEN Genome Exploration Research Group Phase I and II Team"/>
        </authorList>
    </citation>
    <scope>NUCLEOTIDE SEQUENCE</scope>
    <source>
        <strain evidence="2">C57BL/6J</strain>
        <tissue evidence="2">Egg</tissue>
    </source>
</reference>
<reference evidence="2" key="4">
    <citation type="journal article" date="2001" name="Nature">
        <title>Functional annotation of a full-length mouse cDNA collection.</title>
        <authorList>
            <consortium name="The RIKEN Genome Exploration Research Group Phase II Team and the FANTOM Consortium"/>
        </authorList>
    </citation>
    <scope>NUCLEOTIDE SEQUENCE</scope>
    <source>
        <strain evidence="2">C57BL/6J</strain>
        <tissue evidence="2">Egg</tissue>
    </source>
</reference>
<reference evidence="2" key="2">
    <citation type="journal article" date="2000" name="Genome Res.">
        <title>Normalization and subtraction of cap-trapper-selected cDNAs to prepare full-length cDNA libraries for rapid discovery of new genes.</title>
        <authorList>
            <person name="Carninci P."/>
            <person name="Shibata Y."/>
            <person name="Hayatsu N."/>
            <person name="Sugahara Y."/>
            <person name="Shibata K."/>
            <person name="Itoh M."/>
            <person name="Konno H."/>
            <person name="Okazaki Y."/>
            <person name="Muramatsu M."/>
            <person name="Hayashizaki Y."/>
        </authorList>
    </citation>
    <scope>NUCLEOTIDE SEQUENCE</scope>
    <source>
        <strain evidence="2">C57BL/6J</strain>
        <tissue evidence="2">Egg</tissue>
    </source>
</reference>
<sequence>MLVFCSSSSKSVGSLFCFPSSFPCKPVFLHPRAFDSLTAAFQGLFLVSCCTVCGVLKRSGH</sequence>
<keyword evidence="1" id="KW-0812">Transmembrane</keyword>
<evidence type="ECO:0000313" key="3">
    <source>
        <dbReference type="MGI" id="MGI:3028086"/>
    </source>
</evidence>
<reference evidence="2" key="8">
    <citation type="journal article" date="2005" name="Science">
        <title>Antisense Transcription in the Mammalian Transcriptome.</title>
        <authorList>
            <consortium name="RIKEN Genome Exploration Research Group and Genome Science Group (Genome Network Project Core Group) and the FANTOM Consortium"/>
        </authorList>
    </citation>
    <scope>NUCLEOTIDE SEQUENCE</scope>
    <source>
        <strain evidence="2">C57BL/6J</strain>
        <tissue evidence="2">Egg</tissue>
    </source>
</reference>
<accession>Q3TQU1</accession>
<dbReference type="EMBL" id="AK163309">
    <property type="protein sequence ID" value="BAE37291.1"/>
    <property type="molecule type" value="mRNA"/>
</dbReference>
<dbReference type="MGI" id="MGI:3028086">
    <property type="gene designation" value="E330012B07Rik"/>
</dbReference>
<reference evidence="2" key="1">
    <citation type="journal article" date="1999" name="Methods Enzymol.">
        <title>High-efficiency full-length cDNA cloning.</title>
        <authorList>
            <person name="Carninci P."/>
            <person name="Hayashizaki Y."/>
        </authorList>
    </citation>
    <scope>NUCLEOTIDE SEQUENCE</scope>
    <source>
        <strain evidence="2">C57BL/6J</strain>
        <tissue evidence="2">Egg</tissue>
    </source>
</reference>
<evidence type="ECO:0000256" key="1">
    <source>
        <dbReference type="SAM" id="Phobius"/>
    </source>
</evidence>
<gene>
    <name evidence="3" type="primary">E330012B07Rik</name>
</gene>
<proteinExistence type="evidence at transcript level"/>
<evidence type="ECO:0000313" key="2">
    <source>
        <dbReference type="EMBL" id="BAE37291.1"/>
    </source>
</evidence>
<reference evidence="2" key="7">
    <citation type="journal article" date="2005" name="Science">
        <title>The Transcriptional Landscape of the Mammalian Genome.</title>
        <authorList>
            <consortium name="The FANTOM Consortium"/>
            <consortium name="Riken Genome Exploration Research Group and Genome Science Group (Genome Network Project Core Group)"/>
        </authorList>
    </citation>
    <scope>NUCLEOTIDE SEQUENCE</scope>
    <source>
        <strain evidence="2">C57BL/6J</strain>
        <tissue evidence="2">Egg</tissue>
    </source>
</reference>
<reference evidence="2" key="6">
    <citation type="submission" date="2004-04" db="EMBL/GenBank/DDBJ databases">
        <authorList>
            <person name="Arakawa T."/>
            <person name="Carninci P."/>
            <person name="Fukuda S."/>
            <person name="Hashizume W."/>
            <person name="Hayashida K."/>
            <person name="Hori F."/>
            <person name="Iida J."/>
            <person name="Imamura K."/>
            <person name="Imotani K."/>
            <person name="Itoh M."/>
            <person name="Kanagawa S."/>
            <person name="Kawai J."/>
            <person name="Kojima M."/>
            <person name="Konno H."/>
            <person name="Murata M."/>
            <person name="Nakamura M."/>
            <person name="Ninomiya N."/>
            <person name="Nishiyori H."/>
            <person name="Nomura K."/>
            <person name="Ohno M."/>
            <person name="Sakazume N."/>
            <person name="Sano H."/>
            <person name="Sasaki D."/>
            <person name="Shibata K."/>
            <person name="Shiraki T."/>
            <person name="Tagami M."/>
            <person name="Tagami Y."/>
            <person name="Waki K."/>
            <person name="Watahiki A."/>
            <person name="Muramatsu M."/>
            <person name="Hayashizaki Y."/>
        </authorList>
    </citation>
    <scope>NUCLEOTIDE SEQUENCE</scope>
    <source>
        <strain evidence="2">C57BL/6J</strain>
        <tissue evidence="2">Egg</tissue>
    </source>
</reference>
<keyword evidence="1" id="KW-1133">Transmembrane helix</keyword>
<reference evidence="2" key="3">
    <citation type="journal article" date="2000" name="Genome Res.">
        <title>RIKEN integrated sequence analysis (RISA) system--384-format sequencing pipeline with 384 multicapillary sequencer.</title>
        <authorList>
            <person name="Shibata K."/>
            <person name="Itoh M."/>
            <person name="Aizawa K."/>
            <person name="Nagaoka S."/>
            <person name="Sasaki N."/>
            <person name="Carninci P."/>
            <person name="Konno H."/>
            <person name="Akiyama J."/>
            <person name="Nishi K."/>
            <person name="Kitsunai T."/>
            <person name="Tashiro H."/>
            <person name="Itoh M."/>
            <person name="Sumi N."/>
            <person name="Ishii Y."/>
            <person name="Nakamura S."/>
            <person name="Hazama M."/>
            <person name="Nishine T."/>
            <person name="Harada A."/>
            <person name="Yamamoto R."/>
            <person name="Matsumoto H."/>
            <person name="Sakaguchi S."/>
            <person name="Ikegami T."/>
            <person name="Kashiwagi K."/>
            <person name="Fujiwake S."/>
            <person name="Inoue K."/>
            <person name="Togawa Y."/>
            <person name="Izawa M."/>
            <person name="Ohara E."/>
            <person name="Watahiki M."/>
            <person name="Yoneda Y."/>
            <person name="Ishikawa T."/>
            <person name="Ozawa K."/>
            <person name="Tanaka T."/>
            <person name="Matsuura S."/>
            <person name="Kawai J."/>
            <person name="Okazaki Y."/>
            <person name="Muramatsu M."/>
            <person name="Inoue Y."/>
            <person name="Kira A."/>
            <person name="Hayashizaki Y."/>
        </authorList>
    </citation>
    <scope>NUCLEOTIDE SEQUENCE</scope>
    <source>
        <strain evidence="2">C57BL/6J</strain>
        <tissue evidence="2">Egg</tissue>
    </source>
</reference>
<protein>
    <submittedName>
        <fullName evidence="2">Uncharacterized protein</fullName>
    </submittedName>
</protein>
<dbReference type="AGR" id="MGI:3028086"/>
<keyword evidence="1" id="KW-0472">Membrane</keyword>